<accession>A0A9N7Z6P1</accession>
<evidence type="ECO:0000313" key="3">
    <source>
        <dbReference type="EMBL" id="CAB1453240.1"/>
    </source>
</evidence>
<protein>
    <submittedName>
        <fullName evidence="3">Uncharacterized protein</fullName>
    </submittedName>
</protein>
<dbReference type="EMBL" id="CADEAL010004162">
    <property type="protein sequence ID" value="CAB1453240.1"/>
    <property type="molecule type" value="Genomic_DNA"/>
</dbReference>
<feature type="compositionally biased region" description="Low complexity" evidence="1">
    <location>
        <begin position="120"/>
        <end position="135"/>
    </location>
</feature>
<evidence type="ECO:0000256" key="2">
    <source>
        <dbReference type="SAM" id="Phobius"/>
    </source>
</evidence>
<keyword evidence="4" id="KW-1185">Reference proteome</keyword>
<keyword evidence="2" id="KW-0472">Membrane</keyword>
<feature type="region of interest" description="Disordered" evidence="1">
    <location>
        <begin position="174"/>
        <end position="204"/>
    </location>
</feature>
<dbReference type="AlphaFoldDB" id="A0A9N7Z6P1"/>
<dbReference type="Proteomes" id="UP001153269">
    <property type="component" value="Unassembled WGS sequence"/>
</dbReference>
<feature type="region of interest" description="Disordered" evidence="1">
    <location>
        <begin position="115"/>
        <end position="141"/>
    </location>
</feature>
<sequence length="588" mass="65731">MYTSDALELPNMTVETIRLQIESFFTKLTAEQWNLLKSGTPDDATRLLMAELLLNMTSSVSSDLVTARGHEDINVQSSLEDALRQSLSPVSLTKSVVLDQLTELVAEEITDRLNSRLTASSTSGPSTSGPSTSRPRQCHHTSADKLEKMVQSLCKVSNKYSSDIEGLIKEKTIVSRTASSSGPSGSDRSRTSDHSVSSSGTSEAVQEIIGKEVSDIMESLVDEMSESDLSGLIYESSLEFTAAKEEIYQIISEEESVKLSDPSRSSKSSKSNKKFWKGLGKNIKKLLTKVFATAWMLKIVAQVKKSFKKKTKVQSRESIKGLLDSVESLCLTDTRGEGVKVSSQRVQIVSPENFSILKQELTDVIYKFITAEDLEVSVSVPESQRETYAAIEEKVSNFLRLMNWWFTNQADESTDRMTSALMEMESIKGSPVLEINRTEEPAVSREKMYVRLLIDQLVTRVYAEAKMDWYGGGPADLTRHLFEKTWAEVKDLDLDTFPGVINVLHKAVFKDLCKTWACPEMLLLSICNKEPEVETRIAASMKRHMSKKTRLLWILQVMCGCCGGGLSGRAVVLQPKVLNPRPFRWWRH</sequence>
<feature type="compositionally biased region" description="Low complexity" evidence="1">
    <location>
        <begin position="175"/>
        <end position="186"/>
    </location>
</feature>
<keyword evidence="2" id="KW-1133">Transmembrane helix</keyword>
<keyword evidence="2" id="KW-0812">Transmembrane</keyword>
<comment type="caution">
    <text evidence="3">The sequence shown here is derived from an EMBL/GenBank/DDBJ whole genome shotgun (WGS) entry which is preliminary data.</text>
</comment>
<name>A0A9N7Z6P1_PLEPL</name>
<feature type="transmembrane region" description="Helical" evidence="2">
    <location>
        <begin position="551"/>
        <end position="572"/>
    </location>
</feature>
<gene>
    <name evidence="3" type="ORF">PLEPLA_LOCUS40990</name>
</gene>
<proteinExistence type="predicted"/>
<evidence type="ECO:0000313" key="4">
    <source>
        <dbReference type="Proteomes" id="UP001153269"/>
    </source>
</evidence>
<organism evidence="3 4">
    <name type="scientific">Pleuronectes platessa</name>
    <name type="common">European plaice</name>
    <dbReference type="NCBI Taxonomy" id="8262"/>
    <lineage>
        <taxon>Eukaryota</taxon>
        <taxon>Metazoa</taxon>
        <taxon>Chordata</taxon>
        <taxon>Craniata</taxon>
        <taxon>Vertebrata</taxon>
        <taxon>Euteleostomi</taxon>
        <taxon>Actinopterygii</taxon>
        <taxon>Neopterygii</taxon>
        <taxon>Teleostei</taxon>
        <taxon>Neoteleostei</taxon>
        <taxon>Acanthomorphata</taxon>
        <taxon>Carangaria</taxon>
        <taxon>Pleuronectiformes</taxon>
        <taxon>Pleuronectoidei</taxon>
        <taxon>Pleuronectidae</taxon>
        <taxon>Pleuronectes</taxon>
    </lineage>
</organism>
<evidence type="ECO:0000256" key="1">
    <source>
        <dbReference type="SAM" id="MobiDB-lite"/>
    </source>
</evidence>
<reference evidence="3" key="1">
    <citation type="submission" date="2020-03" db="EMBL/GenBank/DDBJ databases">
        <authorList>
            <person name="Weist P."/>
        </authorList>
    </citation>
    <scope>NUCLEOTIDE SEQUENCE</scope>
</reference>